<accession>A0A6M4H7C2</accession>
<gene>
    <name evidence="1" type="ORF">DSM104440_01395</name>
</gene>
<proteinExistence type="predicted"/>
<protein>
    <submittedName>
        <fullName evidence="1">Uncharacterized protein</fullName>
    </submittedName>
</protein>
<dbReference type="Proteomes" id="UP000503096">
    <property type="component" value="Chromosome"/>
</dbReference>
<dbReference type="KEGG" id="upl:DSM104440_01395"/>
<organism evidence="1 2">
    <name type="scientific">Usitatibacter palustris</name>
    <dbReference type="NCBI Taxonomy" id="2732487"/>
    <lineage>
        <taxon>Bacteria</taxon>
        <taxon>Pseudomonadati</taxon>
        <taxon>Pseudomonadota</taxon>
        <taxon>Betaproteobacteria</taxon>
        <taxon>Nitrosomonadales</taxon>
        <taxon>Usitatibacteraceae</taxon>
        <taxon>Usitatibacter</taxon>
    </lineage>
</organism>
<evidence type="ECO:0000313" key="2">
    <source>
        <dbReference type="Proteomes" id="UP000503096"/>
    </source>
</evidence>
<evidence type="ECO:0000313" key="1">
    <source>
        <dbReference type="EMBL" id="QJR14593.1"/>
    </source>
</evidence>
<dbReference type="AlphaFoldDB" id="A0A6M4H7C2"/>
<reference evidence="1 2" key="1">
    <citation type="submission" date="2020-04" db="EMBL/GenBank/DDBJ databases">
        <title>Usitatibacter rugosus gen. nov., sp. nov. and Usitatibacter palustris sp. nov., novel members of Usitatibacteraceae fam. nov. within the order Nitrosomonadales isolated from soil.</title>
        <authorList>
            <person name="Huber K.J."/>
            <person name="Neumann-Schaal M."/>
            <person name="Geppert A."/>
            <person name="Luckner M."/>
            <person name="Wanner G."/>
            <person name="Overmann J."/>
        </authorList>
    </citation>
    <scope>NUCLEOTIDE SEQUENCE [LARGE SCALE GENOMIC DNA]</scope>
    <source>
        <strain evidence="1 2">Swamp67</strain>
    </source>
</reference>
<dbReference type="RefSeq" id="WP_171161331.1">
    <property type="nucleotide sequence ID" value="NZ_CP053073.1"/>
</dbReference>
<sequence>MRARVYLLRSNGRRVRADLRKPIAGYLQLQTKVTGSVSTTALHLHERDPQGSRTDELVSPLYEPVLVALGTDALLMRGFESVNGAAFVQEWRCVFDRH</sequence>
<name>A0A6M4H7C2_9PROT</name>
<keyword evidence="2" id="KW-1185">Reference proteome</keyword>
<dbReference type="InParanoid" id="A0A6M4H7C2"/>
<dbReference type="EMBL" id="CP053073">
    <property type="protein sequence ID" value="QJR14593.1"/>
    <property type="molecule type" value="Genomic_DNA"/>
</dbReference>